<dbReference type="EMBL" id="UZAD01000121">
    <property type="protein sequence ID" value="VDN82683.1"/>
    <property type="molecule type" value="Genomic_DNA"/>
</dbReference>
<sequence>MEFYSLLAICCKSYTLMTQYSSMYRFNSLKQSQETSNIIGLCAWSKHSSIMSSLCRCFSRPADPELLPATLSTTYAPVDPGQDDVDDVKDVIGDNEKRVNQQFASEPDFRRFCHHKDQKCSSFASLILSITTESG</sequence>
<evidence type="ECO:0000313" key="2">
    <source>
        <dbReference type="Proteomes" id="UP000278627"/>
    </source>
</evidence>
<reference evidence="3" key="1">
    <citation type="submission" date="2017-02" db="UniProtKB">
        <authorList>
            <consortium name="WormBaseParasite"/>
        </authorList>
    </citation>
    <scope>IDENTIFICATION</scope>
</reference>
<protein>
    <submittedName>
        <fullName evidence="1 3">Uncharacterized protein</fullName>
    </submittedName>
</protein>
<dbReference type="AlphaFoldDB" id="A0A0N4T085"/>
<organism evidence="3">
    <name type="scientific">Brugia pahangi</name>
    <name type="common">Filarial nematode worm</name>
    <dbReference type="NCBI Taxonomy" id="6280"/>
    <lineage>
        <taxon>Eukaryota</taxon>
        <taxon>Metazoa</taxon>
        <taxon>Ecdysozoa</taxon>
        <taxon>Nematoda</taxon>
        <taxon>Chromadorea</taxon>
        <taxon>Rhabditida</taxon>
        <taxon>Spirurina</taxon>
        <taxon>Spiruromorpha</taxon>
        <taxon>Filarioidea</taxon>
        <taxon>Onchocercidae</taxon>
        <taxon>Brugia</taxon>
    </lineage>
</organism>
<keyword evidence="2" id="KW-1185">Reference proteome</keyword>
<name>A0A0N4T085_BRUPA</name>
<reference evidence="1 2" key="2">
    <citation type="submission" date="2018-11" db="EMBL/GenBank/DDBJ databases">
        <authorList>
            <consortium name="Pathogen Informatics"/>
        </authorList>
    </citation>
    <scope>NUCLEOTIDE SEQUENCE [LARGE SCALE GENOMIC DNA]</scope>
</reference>
<dbReference type="Proteomes" id="UP000278627">
    <property type="component" value="Unassembled WGS sequence"/>
</dbReference>
<dbReference type="WBParaSite" id="BPAG_0000149601-mRNA-1">
    <property type="protein sequence ID" value="BPAG_0000149601-mRNA-1"/>
    <property type="gene ID" value="BPAG_0000149601"/>
</dbReference>
<evidence type="ECO:0000313" key="3">
    <source>
        <dbReference type="WBParaSite" id="BPAG_0000149601-mRNA-1"/>
    </source>
</evidence>
<evidence type="ECO:0000313" key="1">
    <source>
        <dbReference type="EMBL" id="VDN82683.1"/>
    </source>
</evidence>
<accession>A0A0N4T085</accession>
<proteinExistence type="predicted"/>
<gene>
    <name evidence="1" type="ORF">BPAG_LOCUS1497</name>
</gene>